<accession>A0ABV6B9Q5</accession>
<organism evidence="2 3">
    <name type="scientific">Deinococcus oregonensis</name>
    <dbReference type="NCBI Taxonomy" id="1805970"/>
    <lineage>
        <taxon>Bacteria</taxon>
        <taxon>Thermotogati</taxon>
        <taxon>Deinococcota</taxon>
        <taxon>Deinococci</taxon>
        <taxon>Deinococcales</taxon>
        <taxon>Deinococcaceae</taxon>
        <taxon>Deinococcus</taxon>
    </lineage>
</organism>
<keyword evidence="1" id="KW-0732">Signal</keyword>
<name>A0ABV6B9Q5_9DEIO</name>
<evidence type="ECO:0000313" key="2">
    <source>
        <dbReference type="EMBL" id="MFB9995151.1"/>
    </source>
</evidence>
<gene>
    <name evidence="2" type="ORF">ACFFLM_24695</name>
</gene>
<keyword evidence="3" id="KW-1185">Reference proteome</keyword>
<dbReference type="RefSeq" id="WP_380016804.1">
    <property type="nucleotide sequence ID" value="NZ_JBHLYR010000081.1"/>
</dbReference>
<comment type="caution">
    <text evidence="2">The sequence shown here is derived from an EMBL/GenBank/DDBJ whole genome shotgun (WGS) entry which is preliminary data.</text>
</comment>
<evidence type="ECO:0000256" key="1">
    <source>
        <dbReference type="SAM" id="SignalP"/>
    </source>
</evidence>
<feature type="chain" id="PRO_5046555304" evidence="1">
    <location>
        <begin position="19"/>
        <end position="139"/>
    </location>
</feature>
<feature type="signal peptide" evidence="1">
    <location>
        <begin position="1"/>
        <end position="18"/>
    </location>
</feature>
<sequence length="139" mass="14799">MKLGLLLMALCLLTSALAGTGITSTLTGITLAPGATRLSAPATTGLHGYLTLLARDQKSRCTAHEVFDWNEETRAAMIGNALKTGFTSKKLTYKETDVDEDDTAVVREFLLTGTGVRFVGIWITDTGGSILAWCTLKSS</sequence>
<evidence type="ECO:0000313" key="3">
    <source>
        <dbReference type="Proteomes" id="UP001589733"/>
    </source>
</evidence>
<dbReference type="Proteomes" id="UP001589733">
    <property type="component" value="Unassembled WGS sequence"/>
</dbReference>
<proteinExistence type="predicted"/>
<protein>
    <submittedName>
        <fullName evidence="2">Uncharacterized protein</fullName>
    </submittedName>
</protein>
<reference evidence="2 3" key="1">
    <citation type="submission" date="2024-09" db="EMBL/GenBank/DDBJ databases">
        <authorList>
            <person name="Sun Q."/>
            <person name="Mori K."/>
        </authorList>
    </citation>
    <scope>NUCLEOTIDE SEQUENCE [LARGE SCALE GENOMIC DNA]</scope>
    <source>
        <strain evidence="2 3">JCM 13503</strain>
    </source>
</reference>
<dbReference type="EMBL" id="JBHLYR010000081">
    <property type="protein sequence ID" value="MFB9995151.1"/>
    <property type="molecule type" value="Genomic_DNA"/>
</dbReference>